<evidence type="ECO:0000256" key="3">
    <source>
        <dbReference type="ARBA" id="ARBA00022692"/>
    </source>
</evidence>
<dbReference type="AlphaFoldDB" id="A0A081NLE1"/>
<accession>A0A081NLE1</accession>
<comment type="caution">
    <text evidence="9">The sequence shown here is derived from an EMBL/GenBank/DDBJ whole genome shotgun (WGS) entry which is preliminary data.</text>
</comment>
<feature type="transmembrane region" description="Helical" evidence="7">
    <location>
        <begin position="27"/>
        <end position="56"/>
    </location>
</feature>
<dbReference type="Pfam" id="PF13515">
    <property type="entry name" value="FUSC_2"/>
    <property type="match status" value="1"/>
</dbReference>
<keyword evidence="2" id="KW-1003">Cell membrane</keyword>
<feature type="transmembrane region" description="Helical" evidence="7">
    <location>
        <begin position="451"/>
        <end position="469"/>
    </location>
</feature>
<dbReference type="InterPro" id="IPR049453">
    <property type="entry name" value="Memb_transporter_dom"/>
</dbReference>
<keyword evidence="3 7" id="KW-0812">Transmembrane</keyword>
<evidence type="ECO:0000256" key="7">
    <source>
        <dbReference type="SAM" id="Phobius"/>
    </source>
</evidence>
<gene>
    <name evidence="9" type="ORF">GZ78_04575</name>
</gene>
<evidence type="ECO:0000313" key="10">
    <source>
        <dbReference type="Proteomes" id="UP000028073"/>
    </source>
</evidence>
<keyword evidence="5 7" id="KW-0472">Membrane</keyword>
<dbReference type="EMBL" id="JOKH01000001">
    <property type="protein sequence ID" value="KEQ19264.1"/>
    <property type="molecule type" value="Genomic_DNA"/>
</dbReference>
<feature type="transmembrane region" description="Helical" evidence="7">
    <location>
        <begin position="92"/>
        <end position="109"/>
    </location>
</feature>
<dbReference type="PANTHER" id="PTHR30509:SF9">
    <property type="entry name" value="MULTIDRUG RESISTANCE PROTEIN MDTO"/>
    <property type="match status" value="1"/>
</dbReference>
<dbReference type="PANTHER" id="PTHR30509">
    <property type="entry name" value="P-HYDROXYBENZOIC ACID EFFLUX PUMP SUBUNIT-RELATED"/>
    <property type="match status" value="1"/>
</dbReference>
<protein>
    <recommendedName>
        <fullName evidence="8">Integral membrane bound transporter domain-containing protein</fullName>
    </recommendedName>
</protein>
<comment type="subcellular location">
    <subcellularLocation>
        <location evidence="1">Cell membrane</location>
        <topology evidence="1">Multi-pass membrane protein</topology>
    </subcellularLocation>
</comment>
<evidence type="ECO:0000259" key="8">
    <source>
        <dbReference type="Pfam" id="PF13515"/>
    </source>
</evidence>
<dbReference type="GO" id="GO:0005886">
    <property type="term" value="C:plasma membrane"/>
    <property type="evidence" value="ECO:0007669"/>
    <property type="project" value="UniProtKB-SubCell"/>
</dbReference>
<organism evidence="9 10">
    <name type="scientific">Endozoicomonas numazuensis</name>
    <dbReference type="NCBI Taxonomy" id="1137799"/>
    <lineage>
        <taxon>Bacteria</taxon>
        <taxon>Pseudomonadati</taxon>
        <taxon>Pseudomonadota</taxon>
        <taxon>Gammaproteobacteria</taxon>
        <taxon>Oceanospirillales</taxon>
        <taxon>Endozoicomonadaceae</taxon>
        <taxon>Endozoicomonas</taxon>
    </lineage>
</organism>
<evidence type="ECO:0000256" key="2">
    <source>
        <dbReference type="ARBA" id="ARBA00022475"/>
    </source>
</evidence>
<evidence type="ECO:0000313" key="9">
    <source>
        <dbReference type="EMBL" id="KEQ19264.1"/>
    </source>
</evidence>
<proteinExistence type="inferred from homology"/>
<feature type="transmembrane region" description="Helical" evidence="7">
    <location>
        <begin position="139"/>
        <end position="160"/>
    </location>
</feature>
<dbReference type="STRING" id="1137799.GZ78_04575"/>
<dbReference type="RefSeq" id="WP_034832996.1">
    <property type="nucleotide sequence ID" value="NZ_JOKH01000001.1"/>
</dbReference>
<dbReference type="OrthoDB" id="9816896at2"/>
<reference evidence="9 10" key="1">
    <citation type="submission" date="2014-06" db="EMBL/GenBank/DDBJ databases">
        <title>Whole Genome Sequences of Three Symbiotic Endozoicomonas Bacteria.</title>
        <authorList>
            <person name="Neave M.J."/>
            <person name="Apprill A."/>
            <person name="Voolstra C.R."/>
        </authorList>
    </citation>
    <scope>NUCLEOTIDE SEQUENCE [LARGE SCALE GENOMIC DNA]</scope>
    <source>
        <strain evidence="9 10">DSM 25634</strain>
    </source>
</reference>
<feature type="transmembrane region" description="Helical" evidence="7">
    <location>
        <begin position="484"/>
        <end position="501"/>
    </location>
</feature>
<feature type="transmembrane region" description="Helical" evidence="7">
    <location>
        <begin position="404"/>
        <end position="421"/>
    </location>
</feature>
<feature type="transmembrane region" description="Helical" evidence="7">
    <location>
        <begin position="116"/>
        <end position="133"/>
    </location>
</feature>
<keyword evidence="10" id="KW-1185">Reference proteome</keyword>
<dbReference type="Proteomes" id="UP000028073">
    <property type="component" value="Unassembled WGS sequence"/>
</dbReference>
<sequence length="680" mass="77092">MVTLSSTHVRNLLVPYDTWRARESLKVALAVLLCLIIIFNFQIENGFMALLVITVINAVFPHDMTRMMLERLGGASCGTLIGFLLIQFTDPIVQTCLVAIGLVLLIWPYTSGRMHYASVFAALTLAVLYQMNFTDSHLAISFGVHWVLLIAMGAGILWLVSSFVHPQNATWALRHLLDRFLLDLYKLRSRQRVMVLPLLERLFQAGGKYLDARESSQCRKLCDIIQPLSEELSELSHLVPLIHDDISPDYCQKFHLFSQTAEQAFIHFNHADERSEKRIEYLAQLYEQMQSHFYQFWEQYSASQFKSHLVPVARAQRCCYAILQHALYVHEARDVSKKIPSAAPSDEEIQNFRRAIKITVIMLVTAQVSLQMHWQGGFQALIAATVMAIQPNAGLLLSRISQRLVGLLSGAAVAVAVAMLLSHLTSVWVLISCYFVGIYFANYYSLGSERYSYGALQAGVALTLTLSYGNSTTDIDFLVMSERIAGLFEGFAIAVIILMLFPDSPGRQYRTALEKLKHRLLWRLEQKEASDMAVVHFNQDIAFLQQLASQSDQLSSVTRQLPRYRPLTGVATKLVRNISAMEKHFLDVSEQSRMKPLGQSVCRDYSSILARCFRSQDFQEEISALHDLRRSLVKTLRNLQAPEVRQHHSCASLSHTVCALLACRDACQNLMTLQRYFQKL</sequence>
<name>A0A081NLE1_9GAMM</name>
<evidence type="ECO:0000256" key="6">
    <source>
        <dbReference type="ARBA" id="ARBA00043993"/>
    </source>
</evidence>
<evidence type="ECO:0000256" key="4">
    <source>
        <dbReference type="ARBA" id="ARBA00022989"/>
    </source>
</evidence>
<keyword evidence="4 7" id="KW-1133">Transmembrane helix</keyword>
<evidence type="ECO:0000256" key="1">
    <source>
        <dbReference type="ARBA" id="ARBA00004651"/>
    </source>
</evidence>
<comment type="similarity">
    <text evidence="6">Belongs to the YccS/YhfK family.</text>
</comment>
<feature type="domain" description="Integral membrane bound transporter" evidence="8">
    <location>
        <begin position="372"/>
        <end position="497"/>
    </location>
</feature>
<evidence type="ECO:0000256" key="5">
    <source>
        <dbReference type="ARBA" id="ARBA00023136"/>
    </source>
</evidence>
<feature type="transmembrane region" description="Helical" evidence="7">
    <location>
        <begin position="427"/>
        <end position="444"/>
    </location>
</feature>